<accession>A0A378VCH5</accession>
<evidence type="ECO:0000313" key="1">
    <source>
        <dbReference type="EMBL" id="BBX09433.1"/>
    </source>
</evidence>
<sequence length="131" mass="14931">MNADLEAQDRDFFDILYQQWSKTTWANCSYWMPFEDEDFTFGIKAVVQETDSEIVIARGLTEPDADFICGLHGALPDLTRRLHDATDEAVRKDEANDDAQVLLADALRDNMKLTEMLDRAGTRLQELGETL</sequence>
<organism evidence="1 2">
    <name type="scientific">Mycolicibacterium aichiense</name>
    <dbReference type="NCBI Taxonomy" id="1799"/>
    <lineage>
        <taxon>Bacteria</taxon>
        <taxon>Bacillati</taxon>
        <taxon>Actinomycetota</taxon>
        <taxon>Actinomycetes</taxon>
        <taxon>Mycobacteriales</taxon>
        <taxon>Mycobacteriaceae</taxon>
        <taxon>Mycolicibacterium</taxon>
    </lineage>
</organism>
<dbReference type="AlphaFoldDB" id="A0A378VCH5"/>
<dbReference type="RefSeq" id="WP_197935755.1">
    <property type="nucleotide sequence ID" value="NZ_AP022561.1"/>
</dbReference>
<protein>
    <submittedName>
        <fullName evidence="1">Uncharacterized protein</fullName>
    </submittedName>
</protein>
<dbReference type="EMBL" id="AP022561">
    <property type="protein sequence ID" value="BBX09433.1"/>
    <property type="molecule type" value="Genomic_DNA"/>
</dbReference>
<keyword evidence="2" id="KW-1185">Reference proteome</keyword>
<gene>
    <name evidence="1" type="ORF">MAIC_42360</name>
</gene>
<reference evidence="1 2" key="1">
    <citation type="journal article" date="2019" name="Emerg. Microbes Infect.">
        <title>Comprehensive subspecies identification of 175 nontuberculous mycobacteria species based on 7547 genomic profiles.</title>
        <authorList>
            <person name="Matsumoto Y."/>
            <person name="Kinjo T."/>
            <person name="Motooka D."/>
            <person name="Nabeya D."/>
            <person name="Jung N."/>
            <person name="Uechi K."/>
            <person name="Horii T."/>
            <person name="Iida T."/>
            <person name="Fujita J."/>
            <person name="Nakamura S."/>
        </authorList>
    </citation>
    <scope>NUCLEOTIDE SEQUENCE [LARGE SCALE GENOMIC DNA]</scope>
    <source>
        <strain evidence="1 2">JCM 6376</strain>
    </source>
</reference>
<evidence type="ECO:0000313" key="2">
    <source>
        <dbReference type="Proteomes" id="UP000467327"/>
    </source>
</evidence>
<dbReference type="Proteomes" id="UP000467327">
    <property type="component" value="Chromosome"/>
</dbReference>
<name>A0A378VCH5_9MYCO</name>
<dbReference type="KEGG" id="maic:MAIC_42360"/>
<proteinExistence type="predicted"/>